<organism evidence="2 3">
    <name type="scientific">Diatraea saccharalis</name>
    <name type="common">sugarcane borer</name>
    <dbReference type="NCBI Taxonomy" id="40085"/>
    <lineage>
        <taxon>Eukaryota</taxon>
        <taxon>Metazoa</taxon>
        <taxon>Ecdysozoa</taxon>
        <taxon>Arthropoda</taxon>
        <taxon>Hexapoda</taxon>
        <taxon>Insecta</taxon>
        <taxon>Pterygota</taxon>
        <taxon>Neoptera</taxon>
        <taxon>Endopterygota</taxon>
        <taxon>Lepidoptera</taxon>
        <taxon>Glossata</taxon>
        <taxon>Ditrysia</taxon>
        <taxon>Pyraloidea</taxon>
        <taxon>Crambidae</taxon>
        <taxon>Crambinae</taxon>
        <taxon>Diatraea</taxon>
    </lineage>
</organism>
<feature type="compositionally biased region" description="Basic residues" evidence="1">
    <location>
        <begin position="583"/>
        <end position="595"/>
    </location>
</feature>
<evidence type="ECO:0000313" key="3">
    <source>
        <dbReference type="Proteomes" id="UP001153714"/>
    </source>
</evidence>
<feature type="compositionally biased region" description="Polar residues" evidence="1">
    <location>
        <begin position="539"/>
        <end position="553"/>
    </location>
</feature>
<evidence type="ECO:0000313" key="2">
    <source>
        <dbReference type="EMBL" id="CAG9790835.1"/>
    </source>
</evidence>
<evidence type="ECO:0000256" key="1">
    <source>
        <dbReference type="SAM" id="MobiDB-lite"/>
    </source>
</evidence>
<feature type="region of interest" description="Disordered" evidence="1">
    <location>
        <begin position="976"/>
        <end position="1050"/>
    </location>
</feature>
<keyword evidence="3" id="KW-1185">Reference proteome</keyword>
<protein>
    <submittedName>
        <fullName evidence="2">Uncharacterized protein</fullName>
    </submittedName>
</protein>
<proteinExistence type="predicted"/>
<feature type="compositionally biased region" description="Polar residues" evidence="1">
    <location>
        <begin position="877"/>
        <end position="889"/>
    </location>
</feature>
<dbReference type="Proteomes" id="UP001153714">
    <property type="component" value="Chromosome 3"/>
</dbReference>
<dbReference type="OrthoDB" id="6925743at2759"/>
<feature type="compositionally biased region" description="Acidic residues" evidence="1">
    <location>
        <begin position="1078"/>
        <end position="1100"/>
    </location>
</feature>
<feature type="compositionally biased region" description="Basic residues" evidence="1">
    <location>
        <begin position="689"/>
        <end position="711"/>
    </location>
</feature>
<feature type="region of interest" description="Disordered" evidence="1">
    <location>
        <begin position="686"/>
        <end position="773"/>
    </location>
</feature>
<gene>
    <name evidence="2" type="ORF">DIATSA_LOCUS8485</name>
</gene>
<feature type="compositionally biased region" description="Basic and acidic residues" evidence="1">
    <location>
        <begin position="1101"/>
        <end position="1116"/>
    </location>
</feature>
<dbReference type="EMBL" id="OU893334">
    <property type="protein sequence ID" value="CAG9790835.1"/>
    <property type="molecule type" value="Genomic_DNA"/>
</dbReference>
<dbReference type="AlphaFoldDB" id="A0A9N9R739"/>
<feature type="compositionally biased region" description="Low complexity" evidence="1">
    <location>
        <begin position="995"/>
        <end position="1010"/>
    </location>
</feature>
<feature type="compositionally biased region" description="Basic and acidic residues" evidence="1">
    <location>
        <begin position="1030"/>
        <end position="1050"/>
    </location>
</feature>
<accession>A0A9N9R739</accession>
<feature type="region of interest" description="Disordered" evidence="1">
    <location>
        <begin position="524"/>
        <end position="553"/>
    </location>
</feature>
<feature type="compositionally biased region" description="Acidic residues" evidence="1">
    <location>
        <begin position="913"/>
        <end position="922"/>
    </location>
</feature>
<feature type="region of interest" description="Disordered" evidence="1">
    <location>
        <begin position="1"/>
        <end position="36"/>
    </location>
</feature>
<feature type="region of interest" description="Disordered" evidence="1">
    <location>
        <begin position="909"/>
        <end position="940"/>
    </location>
</feature>
<feature type="compositionally biased region" description="Polar residues" evidence="1">
    <location>
        <begin position="1020"/>
        <end position="1029"/>
    </location>
</feature>
<name>A0A9N9R739_9NEOP</name>
<feature type="region of interest" description="Disordered" evidence="1">
    <location>
        <begin position="578"/>
        <end position="602"/>
    </location>
</feature>
<feature type="compositionally biased region" description="Polar residues" evidence="1">
    <location>
        <begin position="838"/>
        <end position="857"/>
    </location>
</feature>
<reference evidence="2" key="1">
    <citation type="submission" date="2021-12" db="EMBL/GenBank/DDBJ databases">
        <authorList>
            <person name="King R."/>
        </authorList>
    </citation>
    <scope>NUCLEOTIDE SEQUENCE</scope>
</reference>
<sequence length="1128" mass="128720">MESAHATTAAPRVFTPPPQPAVGWRTAGARGGAPVRGTRCARAPRVTVPVLYRAIHKDGAKSDGDFRPIPIPLDQWNYEKREARVGTLQETIKTDKATTVAAVPAHYWEDALRHSVYLTLVRDKIDQLIAKGIVISPDTKPDPHTSKEVDDRDLWEKIKKAPFDRIKEDDHASYGDVTIMAKGRLLEESGGYRFTEDERSKEDCKDEMCMKGVKAFWSVKRVRQRDEETSAGKYHYELTFSVNSQPPKKQRKPFETPVRTFTVRENPPDIIVAQPEEKLLHQTPFPQAPRPQRAIWFHRNIAPGRQNFARHHHQGLDRIFSAFFSDDDSYVEPSPKYKPNPYVPPIYSHHSKLGHAGPLRDQNHQKKVIQYPYTPNMYKYSRPPLQTPPLSHVQHHYIDMDAVVNHQQIPPLSDHRHISPSNIIKTTRPAVLPTPPYPSFNTTIRNSSLEFDTDNKFNVTHNTTLQPELPPVYKPYNKPRPQQVKFNHFPDRIRPPVYNAPPGVFLSMDKKLFKPMPPLKYMQGSKPIKRPTDFRPSPQVFSQDGQLSDPDTTIDSAFRPILINVTDKDNFEKIKNEVPQNNKHLRKPGTKKPPKKHENIKSHQITTSVPDIITLYNSLDEDNDTMQWANILGAFTKTTPMASQKNKQKLTESTTQPMIINDSAKTSKNSTTAIFYQETIKTSTVTPISKKRTRPPHKFTKPEKIKKHKRLTTTTTAPEKIQRNKTADLTPQASSAANGANKTWQPKNKTATMPTTTTSVSITTQNPSPSTTKITTISSMSPLSTTMLTTAAIKPAQQISKNRFRQSTLMIKGTSVKHDRWSNNASSEKKLLTTTIKNSRRNGSNFHGYGSTSTRKYSSPEDFMKEHENENNRKIESTTSDSQSTPLSTQLTYEETVDHYVNEKSTVGYSQNYEDDNDDDNNNTEIKSNNNEEQETEDHSEFIFDLTPKTPNDESNEINEDDLIVTEQSIIATSHTVSKNKTRCKKKKHQNLVPTELSTTEETSTTKSSTNFLDELLGSFSDNEPTVTTKESRRKDLEEGESENHDKYIQIDDDFDDFLDSFGDSHRHRHSDERGIEDYEDDEKETSIDDEVSPFDNDDVNEPRKSNDKDYDEYQERPYSLLELMAME</sequence>
<feature type="compositionally biased region" description="Polar residues" evidence="1">
    <location>
        <begin position="727"/>
        <end position="749"/>
    </location>
</feature>
<feature type="region of interest" description="Disordered" evidence="1">
    <location>
        <begin position="1065"/>
        <end position="1128"/>
    </location>
</feature>
<feature type="compositionally biased region" description="Basic residues" evidence="1">
    <location>
        <begin position="978"/>
        <end position="990"/>
    </location>
</feature>
<reference evidence="2" key="2">
    <citation type="submission" date="2022-10" db="EMBL/GenBank/DDBJ databases">
        <authorList>
            <consortium name="ENA_rothamsted_submissions"/>
            <consortium name="culmorum"/>
            <person name="King R."/>
        </authorList>
    </citation>
    <scope>NUCLEOTIDE SEQUENCE</scope>
</reference>
<feature type="region of interest" description="Disordered" evidence="1">
    <location>
        <begin position="838"/>
        <end position="889"/>
    </location>
</feature>
<feature type="compositionally biased region" description="Low complexity" evidence="1">
    <location>
        <begin position="750"/>
        <end position="773"/>
    </location>
</feature>
<feature type="compositionally biased region" description="Basic and acidic residues" evidence="1">
    <location>
        <begin position="858"/>
        <end position="876"/>
    </location>
</feature>